<feature type="transmembrane region" description="Helical" evidence="1">
    <location>
        <begin position="102"/>
        <end position="121"/>
    </location>
</feature>
<evidence type="ECO:0000313" key="3">
    <source>
        <dbReference type="Proteomes" id="UP001589647"/>
    </source>
</evidence>
<gene>
    <name evidence="2" type="ORF">ACFFV7_28045</name>
</gene>
<dbReference type="EMBL" id="JBHMEI010000024">
    <property type="protein sequence ID" value="MFB9205077.1"/>
    <property type="molecule type" value="Genomic_DNA"/>
</dbReference>
<organism evidence="2 3">
    <name type="scientific">Nonomuraea spiralis</name>
    <dbReference type="NCBI Taxonomy" id="46182"/>
    <lineage>
        <taxon>Bacteria</taxon>
        <taxon>Bacillati</taxon>
        <taxon>Actinomycetota</taxon>
        <taxon>Actinomycetes</taxon>
        <taxon>Streptosporangiales</taxon>
        <taxon>Streptosporangiaceae</taxon>
        <taxon>Nonomuraea</taxon>
    </lineage>
</organism>
<reference evidence="2 3" key="1">
    <citation type="submission" date="2024-09" db="EMBL/GenBank/DDBJ databases">
        <authorList>
            <person name="Sun Q."/>
            <person name="Mori K."/>
        </authorList>
    </citation>
    <scope>NUCLEOTIDE SEQUENCE [LARGE SCALE GENOMIC DNA]</scope>
    <source>
        <strain evidence="2 3">CCM 3426</strain>
    </source>
</reference>
<keyword evidence="1" id="KW-0812">Transmembrane</keyword>
<protein>
    <submittedName>
        <fullName evidence="2">Uncharacterized protein</fullName>
    </submittedName>
</protein>
<proteinExistence type="predicted"/>
<sequence>MTGTVRTKPMPFVVRAARFVMTLQVAFGLVGLAFLGAMAVADGAVVLALLLLPEAALVWLTGRLLGRFDTRAPRVRWATVALELLLVGAPLVINVLDSGLDLGRALFVSLGPGLVVVLLLLPPSWRWFSRPNHLD</sequence>
<keyword evidence="3" id="KW-1185">Reference proteome</keyword>
<evidence type="ECO:0000313" key="2">
    <source>
        <dbReference type="EMBL" id="MFB9205077.1"/>
    </source>
</evidence>
<accession>A0ABV5IKL8</accession>
<dbReference type="Proteomes" id="UP001589647">
    <property type="component" value="Unassembled WGS sequence"/>
</dbReference>
<keyword evidence="1" id="KW-0472">Membrane</keyword>
<dbReference type="RefSeq" id="WP_189653316.1">
    <property type="nucleotide sequence ID" value="NZ_BMRC01000039.1"/>
</dbReference>
<feature type="transmembrane region" description="Helical" evidence="1">
    <location>
        <begin position="12"/>
        <end position="38"/>
    </location>
</feature>
<name>A0ABV5IKL8_9ACTN</name>
<keyword evidence="1" id="KW-1133">Transmembrane helix</keyword>
<evidence type="ECO:0000256" key="1">
    <source>
        <dbReference type="SAM" id="Phobius"/>
    </source>
</evidence>
<feature type="transmembrane region" description="Helical" evidence="1">
    <location>
        <begin position="77"/>
        <end position="96"/>
    </location>
</feature>
<feature type="transmembrane region" description="Helical" evidence="1">
    <location>
        <begin position="44"/>
        <end position="65"/>
    </location>
</feature>
<comment type="caution">
    <text evidence="2">The sequence shown here is derived from an EMBL/GenBank/DDBJ whole genome shotgun (WGS) entry which is preliminary data.</text>
</comment>